<dbReference type="GO" id="GO:0046872">
    <property type="term" value="F:metal ion binding"/>
    <property type="evidence" value="ECO:0007669"/>
    <property type="project" value="UniProtKB-KW"/>
</dbReference>
<dbReference type="InterPro" id="IPR006963">
    <property type="entry name" value="Mopterin_OxRdtase_4Fe-4S_dom"/>
</dbReference>
<dbReference type="Pfam" id="PF00384">
    <property type="entry name" value="Molybdopterin"/>
    <property type="match status" value="1"/>
</dbReference>
<dbReference type="GO" id="GO:0051539">
    <property type="term" value="F:4 iron, 4 sulfur cluster binding"/>
    <property type="evidence" value="ECO:0007669"/>
    <property type="project" value="UniProtKB-KW"/>
</dbReference>
<dbReference type="Pfam" id="PF12838">
    <property type="entry name" value="Fer4_7"/>
    <property type="match status" value="1"/>
</dbReference>
<keyword evidence="9" id="KW-1185">Reference proteome</keyword>
<feature type="domain" description="4Fe-4S ferredoxin-type" evidence="6">
    <location>
        <begin position="620"/>
        <end position="649"/>
    </location>
</feature>
<dbReference type="eggNOG" id="COG0493">
    <property type="taxonomic scope" value="Bacteria"/>
</dbReference>
<dbReference type="GO" id="GO:0016491">
    <property type="term" value="F:oxidoreductase activity"/>
    <property type="evidence" value="ECO:0007669"/>
    <property type="project" value="InterPro"/>
</dbReference>
<dbReference type="PANTHER" id="PTHR42783:SF3">
    <property type="entry name" value="GLUTAMATE SYNTHASE [NADPH] SMALL CHAIN-RELATED"/>
    <property type="match status" value="1"/>
</dbReference>
<protein>
    <submittedName>
        <fullName evidence="8">NADPH-dependent glutamate synthase beta chain-like oxidoreductase</fullName>
    </submittedName>
</protein>
<dbReference type="EMBL" id="CP003985">
    <property type="protein sequence ID" value="AGF79687.1"/>
    <property type="molecule type" value="Genomic_DNA"/>
</dbReference>
<dbReference type="Gene3D" id="2.20.25.90">
    <property type="entry name" value="ADC-like domains"/>
    <property type="match status" value="1"/>
</dbReference>
<dbReference type="Pfam" id="PF04879">
    <property type="entry name" value="Molybdop_Fe4S4"/>
    <property type="match status" value="1"/>
</dbReference>
<dbReference type="HOGENOM" id="CLU_000422_0_0_7"/>
<evidence type="ECO:0000313" key="9">
    <source>
        <dbReference type="Proteomes" id="UP000011721"/>
    </source>
</evidence>
<dbReference type="KEGG" id="dsf:UWK_03160"/>
<dbReference type="InterPro" id="IPR001041">
    <property type="entry name" value="2Fe-2S_ferredoxin-type"/>
</dbReference>
<feature type="domain" description="4Fe-4S ferredoxin-type" evidence="6">
    <location>
        <begin position="658"/>
        <end position="688"/>
    </location>
</feature>
<dbReference type="Gene3D" id="3.30.70.20">
    <property type="match status" value="1"/>
</dbReference>
<dbReference type="PROSITE" id="PS00551">
    <property type="entry name" value="MOLYBDOPTERIN_PROK_1"/>
    <property type="match status" value="1"/>
</dbReference>
<gene>
    <name evidence="8" type="ordered locus">UWK_03160</name>
</gene>
<feature type="domain" description="4Fe-4S Mo/W bis-MGD-type" evidence="7">
    <location>
        <begin position="697"/>
        <end position="753"/>
    </location>
</feature>
<dbReference type="SUPFAM" id="SSF51971">
    <property type="entry name" value="Nucleotide-binding domain"/>
    <property type="match status" value="1"/>
</dbReference>
<evidence type="ECO:0000259" key="5">
    <source>
        <dbReference type="PROSITE" id="PS51085"/>
    </source>
</evidence>
<evidence type="ECO:0000259" key="6">
    <source>
        <dbReference type="PROSITE" id="PS51379"/>
    </source>
</evidence>
<dbReference type="InterPro" id="IPR017900">
    <property type="entry name" value="4Fe4S_Fe_S_CS"/>
</dbReference>
<dbReference type="PROSITE" id="PS51085">
    <property type="entry name" value="2FE2S_FER_2"/>
    <property type="match status" value="1"/>
</dbReference>
<evidence type="ECO:0000256" key="2">
    <source>
        <dbReference type="ARBA" id="ARBA00022723"/>
    </source>
</evidence>
<dbReference type="Proteomes" id="UP000011721">
    <property type="component" value="Chromosome"/>
</dbReference>
<proteinExistence type="predicted"/>
<dbReference type="InterPro" id="IPR036188">
    <property type="entry name" value="FAD/NAD-bd_sf"/>
</dbReference>
<dbReference type="eggNOG" id="COG3383">
    <property type="taxonomic scope" value="Bacteria"/>
</dbReference>
<dbReference type="InterPro" id="IPR027467">
    <property type="entry name" value="MopterinOxRdtase_cofactor_BS"/>
</dbReference>
<dbReference type="InterPro" id="IPR006656">
    <property type="entry name" value="Mopterin_OxRdtase"/>
</dbReference>
<dbReference type="AlphaFoldDB" id="M1PDL9"/>
<evidence type="ECO:0000313" key="8">
    <source>
        <dbReference type="EMBL" id="AGF79687.1"/>
    </source>
</evidence>
<keyword evidence="4" id="KW-0411">Iron-sulfur</keyword>
<dbReference type="PRINTS" id="PR00419">
    <property type="entry name" value="ADXRDTASE"/>
</dbReference>
<evidence type="ECO:0000256" key="4">
    <source>
        <dbReference type="ARBA" id="ARBA00023014"/>
    </source>
</evidence>
<dbReference type="SUPFAM" id="SSF54862">
    <property type="entry name" value="4Fe-4S ferredoxins"/>
    <property type="match status" value="1"/>
</dbReference>
<dbReference type="Pfam" id="PF14691">
    <property type="entry name" value="Fer4_20"/>
    <property type="match status" value="1"/>
</dbReference>
<feature type="domain" description="2Fe-2S ferredoxin-type" evidence="5">
    <location>
        <begin position="2"/>
        <end position="80"/>
    </location>
</feature>
<dbReference type="PROSITE" id="PS51379">
    <property type="entry name" value="4FE4S_FER_2"/>
    <property type="match status" value="2"/>
</dbReference>
<dbReference type="InterPro" id="IPR023753">
    <property type="entry name" value="FAD/NAD-binding_dom"/>
</dbReference>
<dbReference type="PROSITE" id="PS00198">
    <property type="entry name" value="4FE4S_FER_1"/>
    <property type="match status" value="1"/>
</dbReference>
<evidence type="ECO:0000256" key="1">
    <source>
        <dbReference type="ARBA" id="ARBA00022485"/>
    </source>
</evidence>
<sequence>MSTVTLTINGNEIVAEEGLTILEVAKRSDIRIPTLCHVKGKPSTNPCEICVVEVEGQEDLMRSCVTLARDGMNIQTESEEVFSHRQDRLAIISETHFGDCKAPCNLTCPGQINVQAYIAHVSKGEYEEALRVVMERNPVPFSVGRVCPRFCETRCRRLLIDEPVSINHLKRFVADWCMSHEIDLKIPKDKPTGKRIAVIGGGPAGLTAAWFLTRKGHEVTIFEAAPKLGGALRYGFPDYKIPKEIVDYEVNAILRMGINIRLSQKWGKDFTLQDLKDMGFDATFIGIGATIDVPFDVPCTDKENVYTATSFLRMINEGRKLDLGRTAAVIGGNNIAMEVARSLLREGVEQVTIVYPRARLEMPANQRNVKEAENEGVQFLLMASPSGLCAVPDENNRLKLDLIRMKLGEPDKKGKRDILPIPGSTNSLGVDTVVSSLGQMAVNGIISGGELEEQLKITPAGMFVSNPRSSETSVDGVFAGGDAANGSKSVIQAVVSARRAANNINAYVMNCEKDPADNRFNFTRGKSFDDVSLKNFDEIAINLREKMPERPPEVSTQDYDEVKLGFTEKMARREADRCLKCGCTAFERCDLKRLDIELNVNINKTGMGTVPVYPVDTSHRAITVDPNKCIFCGRCERSCEYDALEVRAESVDEKGRPVGLVIDFKENCVSCGKCVENCSTGALNKKNRIVPIQAEDVREVRTTCPYCGTGCQMILKVKGHTVMEVTADPEIGPNFGDLCVKGRFGHNFIQHPDRLKTPLIRRQKGMPLEPVKWDEALDFMGQAFSRILGEKGPDALAGLSSARCTTEENYAFQKFFRAGIGTNNVDHCARY</sequence>
<dbReference type="STRING" id="1167006.UWK_03160"/>
<dbReference type="Gene3D" id="3.10.20.740">
    <property type="match status" value="1"/>
</dbReference>
<dbReference type="Gene3D" id="3.50.50.60">
    <property type="entry name" value="FAD/NAD(P)-binding domain"/>
    <property type="match status" value="3"/>
</dbReference>
<dbReference type="PANTHER" id="PTHR42783">
    <property type="entry name" value="GLUTAMATE SYNTHASE [NADPH] SMALL CHAIN"/>
    <property type="match status" value="1"/>
</dbReference>
<reference evidence="9" key="1">
    <citation type="journal article" date="2013" name="Stand. Genomic Sci.">
        <title>Complete genome sequence of Desulfocapsa sulfexigens, a marine deltaproteobacterium specialized in disproportionating inorganic sulfur compounds.</title>
        <authorList>
            <person name="Finster K.W."/>
            <person name="Kjeldsen K.U."/>
            <person name="Kube M."/>
            <person name="Reinhardt R."/>
            <person name="Mussmann M."/>
            <person name="Amann R."/>
            <person name="Schreiber L."/>
        </authorList>
    </citation>
    <scope>NUCLEOTIDE SEQUENCE [LARGE SCALE GENOMIC DNA]</scope>
    <source>
        <strain evidence="9">DSM 10523 / SB164P1</strain>
    </source>
</reference>
<dbReference type="SUPFAM" id="SSF46548">
    <property type="entry name" value="alpha-helical ferredoxin"/>
    <property type="match status" value="1"/>
</dbReference>
<dbReference type="Pfam" id="PF07992">
    <property type="entry name" value="Pyr_redox_2"/>
    <property type="match status" value="1"/>
</dbReference>
<keyword evidence="3" id="KW-0408">Iron</keyword>
<dbReference type="SMART" id="SM00926">
    <property type="entry name" value="Molybdop_Fe4S4"/>
    <property type="match status" value="1"/>
</dbReference>
<dbReference type="InterPro" id="IPR036010">
    <property type="entry name" value="2Fe-2S_ferredoxin-like_sf"/>
</dbReference>
<accession>M1PDL9</accession>
<evidence type="ECO:0000259" key="7">
    <source>
        <dbReference type="PROSITE" id="PS51669"/>
    </source>
</evidence>
<dbReference type="Gene3D" id="3.40.50.740">
    <property type="match status" value="1"/>
</dbReference>
<dbReference type="SUPFAM" id="SSF54292">
    <property type="entry name" value="2Fe-2S ferredoxin-like"/>
    <property type="match status" value="1"/>
</dbReference>
<dbReference type="SUPFAM" id="SSF53706">
    <property type="entry name" value="Formate dehydrogenase/DMSO reductase, domains 1-3"/>
    <property type="match status" value="1"/>
</dbReference>
<keyword evidence="2" id="KW-0479">Metal-binding</keyword>
<organism evidence="8 9">
    <name type="scientific">Desulfocapsa sulfexigens (strain DSM 10523 / SB164P1)</name>
    <dbReference type="NCBI Taxonomy" id="1167006"/>
    <lineage>
        <taxon>Bacteria</taxon>
        <taxon>Pseudomonadati</taxon>
        <taxon>Thermodesulfobacteriota</taxon>
        <taxon>Desulfobulbia</taxon>
        <taxon>Desulfobulbales</taxon>
        <taxon>Desulfocapsaceae</taxon>
        <taxon>Desulfocapsa</taxon>
    </lineage>
</organism>
<dbReference type="Pfam" id="PF13510">
    <property type="entry name" value="Fer2_4"/>
    <property type="match status" value="1"/>
</dbReference>
<dbReference type="InterPro" id="IPR028261">
    <property type="entry name" value="DPD_II"/>
</dbReference>
<dbReference type="PROSITE" id="PS51669">
    <property type="entry name" value="4FE4S_MOW_BIS_MGD"/>
    <property type="match status" value="1"/>
</dbReference>
<dbReference type="InterPro" id="IPR017896">
    <property type="entry name" value="4Fe4S_Fe-S-bd"/>
</dbReference>
<name>M1PDL9_DESSD</name>
<evidence type="ECO:0000256" key="3">
    <source>
        <dbReference type="ARBA" id="ARBA00023004"/>
    </source>
</evidence>
<keyword evidence="1" id="KW-0004">4Fe-4S</keyword>